<evidence type="ECO:0000256" key="2">
    <source>
        <dbReference type="ARBA" id="ARBA00023125"/>
    </source>
</evidence>
<accession>A0A5C5ZHJ0</accession>
<dbReference type="AlphaFoldDB" id="A0A5C5ZHJ0"/>
<dbReference type="EMBL" id="SJPQ01000004">
    <property type="protein sequence ID" value="TWT86628.1"/>
    <property type="molecule type" value="Genomic_DNA"/>
</dbReference>
<dbReference type="PROSITE" id="PS51900">
    <property type="entry name" value="CB"/>
    <property type="match status" value="1"/>
</dbReference>
<dbReference type="InterPro" id="IPR044068">
    <property type="entry name" value="CB"/>
</dbReference>
<protein>
    <recommendedName>
        <fullName evidence="4">Core-binding (CB) domain-containing protein</fullName>
    </recommendedName>
</protein>
<evidence type="ECO:0000259" key="4">
    <source>
        <dbReference type="PROSITE" id="PS51900"/>
    </source>
</evidence>
<dbReference type="Gene3D" id="1.10.150.130">
    <property type="match status" value="1"/>
</dbReference>
<dbReference type="Proteomes" id="UP000315440">
    <property type="component" value="Unassembled WGS sequence"/>
</dbReference>
<reference evidence="5 6" key="1">
    <citation type="submission" date="2019-02" db="EMBL/GenBank/DDBJ databases">
        <title>Deep-cultivation of Planctomycetes and their phenomic and genomic characterization uncovers novel biology.</title>
        <authorList>
            <person name="Wiegand S."/>
            <person name="Jogler M."/>
            <person name="Boedeker C."/>
            <person name="Pinto D."/>
            <person name="Vollmers J."/>
            <person name="Rivas-Marin E."/>
            <person name="Kohn T."/>
            <person name="Peeters S.H."/>
            <person name="Heuer A."/>
            <person name="Rast P."/>
            <person name="Oberbeckmann S."/>
            <person name="Bunk B."/>
            <person name="Jeske O."/>
            <person name="Meyerdierks A."/>
            <person name="Storesund J.E."/>
            <person name="Kallscheuer N."/>
            <person name="Luecker S."/>
            <person name="Lage O.M."/>
            <person name="Pohl T."/>
            <person name="Merkel B.J."/>
            <person name="Hornburger P."/>
            <person name="Mueller R.-W."/>
            <person name="Bruemmer F."/>
            <person name="Labrenz M."/>
            <person name="Spormann A.M."/>
            <person name="Op Den Camp H."/>
            <person name="Overmann J."/>
            <person name="Amann R."/>
            <person name="Jetten M.S.M."/>
            <person name="Mascher T."/>
            <person name="Medema M.H."/>
            <person name="Devos D.P."/>
            <person name="Kaster A.-K."/>
            <person name="Ovreas L."/>
            <person name="Rohde M."/>
            <person name="Galperin M.Y."/>
            <person name="Jogler C."/>
        </authorList>
    </citation>
    <scope>NUCLEOTIDE SEQUENCE [LARGE SCALE GENOMIC DNA]</scope>
    <source>
        <strain evidence="5 6">Mal64</strain>
    </source>
</reference>
<dbReference type="SUPFAM" id="SSF56349">
    <property type="entry name" value="DNA breaking-rejoining enzymes"/>
    <property type="match status" value="1"/>
</dbReference>
<organism evidence="5 6">
    <name type="scientific">Pseudobythopirellula maris</name>
    <dbReference type="NCBI Taxonomy" id="2527991"/>
    <lineage>
        <taxon>Bacteria</taxon>
        <taxon>Pseudomonadati</taxon>
        <taxon>Planctomycetota</taxon>
        <taxon>Planctomycetia</taxon>
        <taxon>Pirellulales</taxon>
        <taxon>Lacipirellulaceae</taxon>
        <taxon>Pseudobythopirellula</taxon>
    </lineage>
</organism>
<feature type="domain" description="Core-binding (CB)" evidence="4">
    <location>
        <begin position="88"/>
        <end position="171"/>
    </location>
</feature>
<evidence type="ECO:0000256" key="3">
    <source>
        <dbReference type="PROSITE-ProRule" id="PRU01248"/>
    </source>
</evidence>
<name>A0A5C5ZHJ0_9BACT</name>
<evidence type="ECO:0000256" key="1">
    <source>
        <dbReference type="ARBA" id="ARBA00022908"/>
    </source>
</evidence>
<evidence type="ECO:0000313" key="5">
    <source>
        <dbReference type="EMBL" id="TWT86628.1"/>
    </source>
</evidence>
<gene>
    <name evidence="5" type="ORF">Mal64_34570</name>
</gene>
<dbReference type="GO" id="GO:0003677">
    <property type="term" value="F:DNA binding"/>
    <property type="evidence" value="ECO:0007669"/>
    <property type="project" value="UniProtKB-UniRule"/>
</dbReference>
<evidence type="ECO:0000313" key="6">
    <source>
        <dbReference type="Proteomes" id="UP000315440"/>
    </source>
</evidence>
<dbReference type="InterPro" id="IPR011010">
    <property type="entry name" value="DNA_brk_join_enz"/>
</dbReference>
<keyword evidence="2 3" id="KW-0238">DNA-binding</keyword>
<keyword evidence="1" id="KW-0229">DNA integration</keyword>
<keyword evidence="6" id="KW-1185">Reference proteome</keyword>
<proteinExistence type="predicted"/>
<dbReference type="RefSeq" id="WP_231993827.1">
    <property type="nucleotide sequence ID" value="NZ_SJPQ01000004.1"/>
</dbReference>
<sequence>MASLSKRRSTGSYSIQFEDRDRRRRTIILGKLPKRDAEAVRIRVERLVSSQLAGTAPDAETSRWLSTCGERMFAKLSRVGLVENRAEGTLGAFIDAWTTSRKADTKIRASTIAASESTHKSLRAYFGEGRPLRSITRGEAKAWRVSIAADRAENTVRKWTANAKKLFNAAIEHELIEVNPFAKLPATTIEVRDRQYFITRAEAAKVMDACPSLEWRLIFALARYGGLPAPPRF</sequence>
<dbReference type="GO" id="GO:0015074">
    <property type="term" value="P:DNA integration"/>
    <property type="evidence" value="ECO:0007669"/>
    <property type="project" value="UniProtKB-KW"/>
</dbReference>
<comment type="caution">
    <text evidence="5">The sequence shown here is derived from an EMBL/GenBank/DDBJ whole genome shotgun (WGS) entry which is preliminary data.</text>
</comment>
<dbReference type="InterPro" id="IPR010998">
    <property type="entry name" value="Integrase_recombinase_N"/>
</dbReference>